<reference evidence="2" key="1">
    <citation type="submission" date="2018-05" db="EMBL/GenBank/DDBJ databases">
        <authorList>
            <person name="Lanie J.A."/>
            <person name="Ng W.-L."/>
            <person name="Kazmierczak K.M."/>
            <person name="Andrzejewski T.M."/>
            <person name="Davidsen T.M."/>
            <person name="Wayne K.J."/>
            <person name="Tettelin H."/>
            <person name="Glass J.I."/>
            <person name="Rusch D."/>
            <person name="Podicherti R."/>
            <person name="Tsui H.-C.T."/>
            <person name="Winkler M.E."/>
        </authorList>
    </citation>
    <scope>NUCLEOTIDE SEQUENCE</scope>
</reference>
<dbReference type="EMBL" id="UINC01165321">
    <property type="protein sequence ID" value="SVD66646.1"/>
    <property type="molecule type" value="Genomic_DNA"/>
</dbReference>
<evidence type="ECO:0000313" key="2">
    <source>
        <dbReference type="EMBL" id="SVD66646.1"/>
    </source>
</evidence>
<gene>
    <name evidence="2" type="ORF">METZ01_LOCUS419500</name>
</gene>
<name>A0A382X634_9ZZZZ</name>
<keyword evidence="1" id="KW-0472">Membrane</keyword>
<organism evidence="2">
    <name type="scientific">marine metagenome</name>
    <dbReference type="NCBI Taxonomy" id="408172"/>
    <lineage>
        <taxon>unclassified sequences</taxon>
        <taxon>metagenomes</taxon>
        <taxon>ecological metagenomes</taxon>
    </lineage>
</organism>
<proteinExistence type="predicted"/>
<feature type="transmembrane region" description="Helical" evidence="1">
    <location>
        <begin position="16"/>
        <end position="33"/>
    </location>
</feature>
<keyword evidence="1" id="KW-0812">Transmembrane</keyword>
<feature type="non-terminal residue" evidence="2">
    <location>
        <position position="43"/>
    </location>
</feature>
<evidence type="ECO:0000256" key="1">
    <source>
        <dbReference type="SAM" id="Phobius"/>
    </source>
</evidence>
<sequence>VESKSTVLAVFARHPVAANLLMAMMMISGLWGLSQLNTQFFPS</sequence>
<keyword evidence="1" id="KW-1133">Transmembrane helix</keyword>
<protein>
    <submittedName>
        <fullName evidence="2">Uncharacterized protein</fullName>
    </submittedName>
</protein>
<dbReference type="AlphaFoldDB" id="A0A382X634"/>
<accession>A0A382X634</accession>
<feature type="non-terminal residue" evidence="2">
    <location>
        <position position="1"/>
    </location>
</feature>